<dbReference type="GO" id="GO:0042438">
    <property type="term" value="P:melanin biosynthetic process"/>
    <property type="evidence" value="ECO:0007669"/>
    <property type="project" value="UniProtKB-KW"/>
</dbReference>
<dbReference type="GO" id="GO:0046872">
    <property type="term" value="F:metal ion binding"/>
    <property type="evidence" value="ECO:0007669"/>
    <property type="project" value="UniProtKB-KW"/>
</dbReference>
<evidence type="ECO:0000256" key="2">
    <source>
        <dbReference type="ARBA" id="ARBA00011906"/>
    </source>
</evidence>
<keyword evidence="3" id="KW-0479">Metal-binding</keyword>
<sequence>MRTYDLKAGLVLALSAASFAVAQDPYPITGVSAKHLSNDVPLRRNIQDLAAEAGPQWDLYIRALLEMQQANYTDTLSYFQIEGIHGRPFIEWNSTGSRATDGWAGYCPHGELLFLSWHRPYVVLFEVRDCLSHGMEHVLTLAQQVLVLQARKIASTYPPGVRDQYMQAAEELRAPFWDWAADATVPAVTVPPKMKVKFPNGQGVGEREVDNPLFTFKIPQSVVDGEYGSFDSDNRNTTMRCPAPQSYPNSANDLLSQRPYKDWVYDAFARADNFSEFSSVSDRFVSMELVHNGIHWDAACGQQFLGPDLSGFDPLFMLHHSNMDRLWAYWQAVRPDEEIFQGSYSGLSRFGSPEGSTITAQSPLQPFFGLNGKPHTTETVRRLQDFGYSYEGLEYWYKSEDQMRRDAITLINRLYSEGGESQSERRQTPQAKRRYFARISVDRADIPKPCQIKLSLNDKPAGSFVVFGQPAKGMLSAGMPLDKALRNTNMTTLPVEHAADAIATSMKVQIVKPDGTVVSNVTSLKVSLEDVEVTPPRTPDSFPTFGLSNFFPVANLLRQLAHHHL</sequence>
<organism evidence="12 13">
    <name type="scientific">Purpureocillium lilacinum</name>
    <name type="common">Paecilomyces lilacinus</name>
    <dbReference type="NCBI Taxonomy" id="33203"/>
    <lineage>
        <taxon>Eukaryota</taxon>
        <taxon>Fungi</taxon>
        <taxon>Dikarya</taxon>
        <taxon>Ascomycota</taxon>
        <taxon>Pezizomycotina</taxon>
        <taxon>Sordariomycetes</taxon>
        <taxon>Hypocreomycetidae</taxon>
        <taxon>Hypocreales</taxon>
        <taxon>Ophiocordycipitaceae</taxon>
        <taxon>Purpureocillium</taxon>
    </lineage>
</organism>
<keyword evidence="5" id="KW-0470">Melanin biosynthesis</keyword>
<comment type="caution">
    <text evidence="12">The sequence shown here is derived from an EMBL/GenBank/DDBJ whole genome shotgun (WGS) entry which is preliminary data.</text>
</comment>
<comment type="catalytic activity">
    <reaction evidence="7">
        <text>L-tyrosine + O2 = L-dopaquinone + H2O</text>
        <dbReference type="Rhea" id="RHEA:18117"/>
        <dbReference type="ChEBI" id="CHEBI:15377"/>
        <dbReference type="ChEBI" id="CHEBI:15379"/>
        <dbReference type="ChEBI" id="CHEBI:57924"/>
        <dbReference type="ChEBI" id="CHEBI:58315"/>
        <dbReference type="EC" id="1.14.18.1"/>
    </reaction>
</comment>
<evidence type="ECO:0000256" key="5">
    <source>
        <dbReference type="ARBA" id="ARBA00023101"/>
    </source>
</evidence>
<dbReference type="AlphaFoldDB" id="A0A2U3ELX5"/>
<evidence type="ECO:0000256" key="4">
    <source>
        <dbReference type="ARBA" id="ARBA00023008"/>
    </source>
</evidence>
<evidence type="ECO:0000313" key="11">
    <source>
        <dbReference type="EMBL" id="KAK4091765.1"/>
    </source>
</evidence>
<dbReference type="PROSITE" id="PS00497">
    <property type="entry name" value="TYROSINASE_1"/>
    <property type="match status" value="1"/>
</dbReference>
<dbReference type="Proteomes" id="UP000245956">
    <property type="component" value="Unassembled WGS sequence"/>
</dbReference>
<dbReference type="PANTHER" id="PTHR11474:SF76">
    <property type="entry name" value="SHKT DOMAIN-CONTAINING PROTEIN"/>
    <property type="match status" value="1"/>
</dbReference>
<dbReference type="Gene3D" id="1.10.1280.10">
    <property type="entry name" value="Di-copper center containing domain from catechol oxidase"/>
    <property type="match status" value="1"/>
</dbReference>
<evidence type="ECO:0000256" key="1">
    <source>
        <dbReference type="ARBA" id="ARBA00009928"/>
    </source>
</evidence>
<evidence type="ECO:0000256" key="8">
    <source>
        <dbReference type="SAM" id="SignalP"/>
    </source>
</evidence>
<reference evidence="11 14" key="4">
    <citation type="journal article" date="2024" name="Microbiol. Resour. Announc.">
        <title>Genome annotations for the ascomycete fungi Trichoderma harzianum, Trichoderma aggressivum, and Purpureocillium lilacinum.</title>
        <authorList>
            <person name="Beijen E.P.W."/>
            <person name="Ohm R.A."/>
        </authorList>
    </citation>
    <scope>NUCLEOTIDE SEQUENCE [LARGE SCALE GENOMIC DNA]</scope>
    <source>
        <strain evidence="11 14">CBS 150709</strain>
    </source>
</reference>
<accession>A0A2U3ELX5</accession>
<protein>
    <recommendedName>
        <fullName evidence="2">tyrosinase</fullName>
        <ecNumber evidence="2">1.14.18.1</ecNumber>
    </recommendedName>
</protein>
<reference evidence="11" key="3">
    <citation type="submission" date="2023-11" db="EMBL/GenBank/DDBJ databases">
        <authorList>
            <person name="Beijen E."/>
            <person name="Ohm R.A."/>
        </authorList>
    </citation>
    <scope>NUCLEOTIDE SEQUENCE</scope>
    <source>
        <strain evidence="11">CBS 150709</strain>
    </source>
</reference>
<dbReference type="InterPro" id="IPR002227">
    <property type="entry name" value="Tyrosinase_Cu-bd"/>
</dbReference>
<dbReference type="PRINTS" id="PR00092">
    <property type="entry name" value="TYROSINASE"/>
</dbReference>
<evidence type="ECO:0000256" key="3">
    <source>
        <dbReference type="ARBA" id="ARBA00022723"/>
    </source>
</evidence>
<keyword evidence="4" id="KW-0186">Copper</keyword>
<evidence type="ECO:0000256" key="7">
    <source>
        <dbReference type="ARBA" id="ARBA00048881"/>
    </source>
</evidence>
<dbReference type="GO" id="GO:0004503">
    <property type="term" value="F:tyrosinase activity"/>
    <property type="evidence" value="ECO:0007669"/>
    <property type="project" value="UniProtKB-EC"/>
</dbReference>
<feature type="signal peptide" evidence="8">
    <location>
        <begin position="1"/>
        <end position="22"/>
    </location>
</feature>
<dbReference type="EMBL" id="LCWV01000002">
    <property type="protein sequence ID" value="PWI75493.1"/>
    <property type="molecule type" value="Genomic_DNA"/>
</dbReference>
<comment type="catalytic activity">
    <reaction evidence="6">
        <text>2 L-dopa + O2 = 2 L-dopaquinone + 2 H2O</text>
        <dbReference type="Rhea" id="RHEA:34287"/>
        <dbReference type="ChEBI" id="CHEBI:15377"/>
        <dbReference type="ChEBI" id="CHEBI:15379"/>
        <dbReference type="ChEBI" id="CHEBI:57504"/>
        <dbReference type="ChEBI" id="CHEBI:57924"/>
        <dbReference type="EC" id="1.14.18.1"/>
    </reaction>
</comment>
<dbReference type="Pfam" id="PF00264">
    <property type="entry name" value="Tyrosinase"/>
    <property type="match status" value="1"/>
</dbReference>
<evidence type="ECO:0000313" key="13">
    <source>
        <dbReference type="Proteomes" id="UP000245956"/>
    </source>
</evidence>
<dbReference type="PANTHER" id="PTHR11474">
    <property type="entry name" value="TYROSINASE FAMILY MEMBER"/>
    <property type="match status" value="1"/>
</dbReference>
<reference evidence="12 13" key="2">
    <citation type="journal article" date="2016" name="Front. Microbiol.">
        <title>Genome and transcriptome sequences reveal the specific parasitism of the nematophagous Purpureocillium lilacinum 36-1.</title>
        <authorList>
            <person name="Xie J."/>
            <person name="Li S."/>
            <person name="Mo C."/>
            <person name="Xiao X."/>
            <person name="Peng D."/>
            <person name="Wang G."/>
            <person name="Xiao Y."/>
        </authorList>
    </citation>
    <scope>NUCLEOTIDE SEQUENCE [LARGE SCALE GENOMIC DNA]</scope>
    <source>
        <strain evidence="12 13">36-1</strain>
    </source>
</reference>
<dbReference type="EC" id="1.14.18.1" evidence="2"/>
<evidence type="ECO:0000313" key="12">
    <source>
        <dbReference type="EMBL" id="PWI75493.1"/>
    </source>
</evidence>
<dbReference type="Proteomes" id="UP001287286">
    <property type="component" value="Unassembled WGS sequence"/>
</dbReference>
<keyword evidence="8" id="KW-0732">Signal</keyword>
<dbReference type="PROSITE" id="PS00498">
    <property type="entry name" value="TYROSINASE_2"/>
    <property type="match status" value="1"/>
</dbReference>
<reference evidence="12" key="1">
    <citation type="submission" date="2015-05" db="EMBL/GenBank/DDBJ databases">
        <authorList>
            <person name="Wang D.B."/>
            <person name="Wang M."/>
        </authorList>
    </citation>
    <scope>NUCLEOTIDE SEQUENCE</scope>
    <source>
        <strain evidence="12">36-1</strain>
    </source>
</reference>
<dbReference type="InterPro" id="IPR050316">
    <property type="entry name" value="Tyrosinase/Hemocyanin"/>
</dbReference>
<dbReference type="InterPro" id="IPR008922">
    <property type="entry name" value="Di-copper_centre_dom_sf"/>
</dbReference>
<dbReference type="SUPFAM" id="SSF48056">
    <property type="entry name" value="Di-copper centre-containing domain"/>
    <property type="match status" value="1"/>
</dbReference>
<name>A0A2U3ELX5_PURLI</name>
<evidence type="ECO:0000313" key="14">
    <source>
        <dbReference type="Proteomes" id="UP001287286"/>
    </source>
</evidence>
<feature type="domain" description="Tyrosinase copper-binding" evidence="9">
    <location>
        <begin position="109"/>
        <end position="126"/>
    </location>
</feature>
<comment type="similarity">
    <text evidence="1">Belongs to the tyrosinase family.</text>
</comment>
<feature type="chain" id="PRO_5015545456" description="tyrosinase" evidence="8">
    <location>
        <begin position="23"/>
        <end position="565"/>
    </location>
</feature>
<keyword evidence="14" id="KW-1185">Reference proteome</keyword>
<dbReference type="EMBL" id="JAWRVI010000011">
    <property type="protein sequence ID" value="KAK4091765.1"/>
    <property type="molecule type" value="Genomic_DNA"/>
</dbReference>
<gene>
    <name evidence="12" type="ORF">PCL_06151</name>
    <name evidence="11" type="ORF">Purlil1_4195</name>
</gene>
<evidence type="ECO:0000256" key="6">
    <source>
        <dbReference type="ARBA" id="ARBA00048233"/>
    </source>
</evidence>
<proteinExistence type="inferred from homology"/>
<feature type="domain" description="Tyrosinase copper-binding" evidence="10">
    <location>
        <begin position="313"/>
        <end position="324"/>
    </location>
</feature>
<evidence type="ECO:0000259" key="9">
    <source>
        <dbReference type="PROSITE" id="PS00497"/>
    </source>
</evidence>
<evidence type="ECO:0000259" key="10">
    <source>
        <dbReference type="PROSITE" id="PS00498"/>
    </source>
</evidence>